<keyword evidence="6" id="KW-0695">RNA-directed DNA polymerase</keyword>
<keyword evidence="1" id="KW-0808">Transferase</keyword>
<evidence type="ECO:0000256" key="4">
    <source>
        <dbReference type="ARBA" id="ARBA00022759"/>
    </source>
</evidence>
<dbReference type="PANTHER" id="PTHR41694:SF3">
    <property type="entry name" value="RNA-DIRECTED DNA POLYMERASE-RELATED"/>
    <property type="match status" value="1"/>
</dbReference>
<evidence type="ECO:0000256" key="3">
    <source>
        <dbReference type="ARBA" id="ARBA00022722"/>
    </source>
</evidence>
<sequence>MQDFNWQKAHRSQRHREAEEIAILEWMFPPHTTPKSIWQRTEIIAFLIKKGRQRCVEVDGQEPEWIGIPIKAADFAWQLQHSEPMQIALIGFSRHIRHGAPRNRRLQTISQFSWVEKPIVSERPLQGRTVFTDAGKKSKTAVCVLQEKGQWSKNLIPGTEQDSLQMLELVAIIWAPAKWSSFPINVISDSQCAVEVANRIEDSLLGSIGN</sequence>
<evidence type="ECO:0000313" key="8">
    <source>
        <dbReference type="Proteomes" id="UP001145742"/>
    </source>
</evidence>
<keyword evidence="4" id="KW-0255">Endonuclease</keyword>
<dbReference type="Gene3D" id="3.30.420.10">
    <property type="entry name" value="Ribonuclease H-like superfamily/Ribonuclease H"/>
    <property type="match status" value="1"/>
</dbReference>
<evidence type="ECO:0000256" key="2">
    <source>
        <dbReference type="ARBA" id="ARBA00022695"/>
    </source>
</evidence>
<dbReference type="PANTHER" id="PTHR41694">
    <property type="entry name" value="ENDOGENOUS RETROVIRUS GROUP K MEMBER POL PROTEIN"/>
    <property type="match status" value="1"/>
</dbReference>
<reference evidence="7" key="1">
    <citation type="submission" date="2019-10" db="EMBL/GenBank/DDBJ databases">
        <authorList>
            <person name="Soares A.E.R."/>
            <person name="Aleixo A."/>
            <person name="Schneider P."/>
            <person name="Miyaki C.Y."/>
            <person name="Schneider M.P."/>
            <person name="Mello C."/>
            <person name="Vasconcelos A.T.R."/>
        </authorList>
    </citation>
    <scope>NUCLEOTIDE SEQUENCE</scope>
    <source>
        <tissue evidence="7">Muscle</tissue>
    </source>
</reference>
<evidence type="ECO:0000256" key="1">
    <source>
        <dbReference type="ARBA" id="ARBA00022679"/>
    </source>
</evidence>
<gene>
    <name evidence="7" type="ORF">WISP_01406</name>
</gene>
<dbReference type="Proteomes" id="UP001145742">
    <property type="component" value="Unassembled WGS sequence"/>
</dbReference>
<evidence type="ECO:0000256" key="6">
    <source>
        <dbReference type="ARBA" id="ARBA00022918"/>
    </source>
</evidence>
<dbReference type="EMBL" id="WHWB01030615">
    <property type="protein sequence ID" value="KAJ7428277.1"/>
    <property type="molecule type" value="Genomic_DNA"/>
</dbReference>
<evidence type="ECO:0000313" key="7">
    <source>
        <dbReference type="EMBL" id="KAJ7428277.1"/>
    </source>
</evidence>
<keyword evidence="5" id="KW-0378">Hydrolase</keyword>
<proteinExistence type="predicted"/>
<protein>
    <recommendedName>
        <fullName evidence="9">RNase H type-1 domain-containing protein</fullName>
    </recommendedName>
</protein>
<keyword evidence="2" id="KW-0548">Nucleotidyltransferase</keyword>
<name>A0ABQ9DUG7_9PASS</name>
<comment type="caution">
    <text evidence="7">The sequence shown here is derived from an EMBL/GenBank/DDBJ whole genome shotgun (WGS) entry which is preliminary data.</text>
</comment>
<evidence type="ECO:0000256" key="5">
    <source>
        <dbReference type="ARBA" id="ARBA00022801"/>
    </source>
</evidence>
<accession>A0ABQ9DUG7</accession>
<dbReference type="SUPFAM" id="SSF53098">
    <property type="entry name" value="Ribonuclease H-like"/>
    <property type="match status" value="1"/>
</dbReference>
<keyword evidence="3" id="KW-0540">Nuclease</keyword>
<dbReference type="InterPro" id="IPR036397">
    <property type="entry name" value="RNaseH_sf"/>
</dbReference>
<dbReference type="InterPro" id="IPR012337">
    <property type="entry name" value="RNaseH-like_sf"/>
</dbReference>
<keyword evidence="8" id="KW-1185">Reference proteome</keyword>
<organism evidence="7 8">
    <name type="scientific">Willisornis vidua</name>
    <name type="common">Xingu scale-backed antbird</name>
    <dbReference type="NCBI Taxonomy" id="1566151"/>
    <lineage>
        <taxon>Eukaryota</taxon>
        <taxon>Metazoa</taxon>
        <taxon>Chordata</taxon>
        <taxon>Craniata</taxon>
        <taxon>Vertebrata</taxon>
        <taxon>Euteleostomi</taxon>
        <taxon>Archelosauria</taxon>
        <taxon>Archosauria</taxon>
        <taxon>Dinosauria</taxon>
        <taxon>Saurischia</taxon>
        <taxon>Theropoda</taxon>
        <taxon>Coelurosauria</taxon>
        <taxon>Aves</taxon>
        <taxon>Neognathae</taxon>
        <taxon>Neoaves</taxon>
        <taxon>Telluraves</taxon>
        <taxon>Australaves</taxon>
        <taxon>Passeriformes</taxon>
        <taxon>Thamnophilidae</taxon>
        <taxon>Willisornis</taxon>
    </lineage>
</organism>
<evidence type="ECO:0008006" key="9">
    <source>
        <dbReference type="Google" id="ProtNLM"/>
    </source>
</evidence>